<dbReference type="KEGG" id="rpc:RPC_1056"/>
<evidence type="ECO:0000256" key="3">
    <source>
        <dbReference type="ARBA" id="ARBA00024227"/>
    </source>
</evidence>
<evidence type="ECO:0000256" key="1">
    <source>
        <dbReference type="ARBA" id="ARBA00022598"/>
    </source>
</evidence>
<dbReference type="AlphaFoldDB" id="Q21AG6"/>
<keyword evidence="1 6" id="KW-0436">Ligase</keyword>
<dbReference type="RefSeq" id="WP_011471525.1">
    <property type="nucleotide sequence ID" value="NC_007925.1"/>
</dbReference>
<evidence type="ECO:0000313" key="6">
    <source>
        <dbReference type="EMBL" id="ABD86620.1"/>
    </source>
</evidence>
<dbReference type="Gene3D" id="3.30.930.10">
    <property type="entry name" value="Bira Bifunctional Protein, Domain 2"/>
    <property type="match status" value="1"/>
</dbReference>
<dbReference type="InterPro" id="IPR004408">
    <property type="entry name" value="Biotin_CoA_COase_ligase"/>
</dbReference>
<dbReference type="Pfam" id="PF03099">
    <property type="entry name" value="BPL_LplA_LipB"/>
    <property type="match status" value="1"/>
</dbReference>
<organism evidence="6">
    <name type="scientific">Rhodopseudomonas palustris (strain BisB18)</name>
    <dbReference type="NCBI Taxonomy" id="316056"/>
    <lineage>
        <taxon>Bacteria</taxon>
        <taxon>Pseudomonadati</taxon>
        <taxon>Pseudomonadota</taxon>
        <taxon>Alphaproteobacteria</taxon>
        <taxon>Hyphomicrobiales</taxon>
        <taxon>Nitrobacteraceae</taxon>
        <taxon>Rhodopseudomonas</taxon>
    </lineage>
</organism>
<proteinExistence type="predicted"/>
<dbReference type="STRING" id="316056.RPC_1056"/>
<dbReference type="EMBL" id="CP000301">
    <property type="protein sequence ID" value="ABD86620.1"/>
    <property type="molecule type" value="Genomic_DNA"/>
</dbReference>
<dbReference type="InterPro" id="IPR003142">
    <property type="entry name" value="BPL_C"/>
</dbReference>
<gene>
    <name evidence="6" type="ordered locus">RPC_1056</name>
</gene>
<reference evidence="6" key="1">
    <citation type="submission" date="2006-03" db="EMBL/GenBank/DDBJ databases">
        <title>Complete sequence of Rhodopseudomonas palustris BisB18.</title>
        <authorList>
            <consortium name="US DOE Joint Genome Institute"/>
            <person name="Copeland A."/>
            <person name="Lucas S."/>
            <person name="Lapidus A."/>
            <person name="Barry K."/>
            <person name="Detter J.C."/>
            <person name="Glavina del Rio T."/>
            <person name="Hammon N."/>
            <person name="Israni S."/>
            <person name="Dalin E."/>
            <person name="Tice H."/>
            <person name="Pitluck S."/>
            <person name="Chain P."/>
            <person name="Malfatti S."/>
            <person name="Shin M."/>
            <person name="Vergez L."/>
            <person name="Schmutz J."/>
            <person name="Larimer F."/>
            <person name="Land M."/>
            <person name="Hauser L."/>
            <person name="Pelletier D.A."/>
            <person name="Kyrpides N."/>
            <person name="Anderson I."/>
            <person name="Oda Y."/>
            <person name="Harwood C.S."/>
            <person name="Richardson P."/>
        </authorList>
    </citation>
    <scope>NUCLEOTIDE SEQUENCE [LARGE SCALE GENOMIC DNA]</scope>
    <source>
        <strain evidence="6">BisB18</strain>
    </source>
</reference>
<dbReference type="GO" id="GO:0004077">
    <property type="term" value="F:biotin--[biotin carboxyl-carrier protein] ligase activity"/>
    <property type="evidence" value="ECO:0007669"/>
    <property type="project" value="UniProtKB-EC"/>
</dbReference>
<dbReference type="PANTHER" id="PTHR12835">
    <property type="entry name" value="BIOTIN PROTEIN LIGASE"/>
    <property type="match status" value="1"/>
</dbReference>
<dbReference type="InterPro" id="IPR004143">
    <property type="entry name" value="BPL_LPL_catalytic"/>
</dbReference>
<keyword evidence="2" id="KW-0092">Biotin</keyword>
<dbReference type="eggNOG" id="COG0340">
    <property type="taxonomic scope" value="Bacteria"/>
</dbReference>
<dbReference type="OrthoDB" id="9807064at2"/>
<dbReference type="PANTHER" id="PTHR12835:SF5">
    <property type="entry name" value="BIOTIN--PROTEIN LIGASE"/>
    <property type="match status" value="1"/>
</dbReference>
<dbReference type="Gene3D" id="2.30.30.100">
    <property type="match status" value="1"/>
</dbReference>
<dbReference type="CDD" id="cd16442">
    <property type="entry name" value="BPL"/>
    <property type="match status" value="1"/>
</dbReference>
<dbReference type="PROSITE" id="PS51733">
    <property type="entry name" value="BPL_LPL_CATALYTIC"/>
    <property type="match status" value="1"/>
</dbReference>
<dbReference type="GO" id="GO:0005737">
    <property type="term" value="C:cytoplasm"/>
    <property type="evidence" value="ECO:0007669"/>
    <property type="project" value="TreeGrafter"/>
</dbReference>
<sequence>MIRFDDIIPDATRLGAAQRVYGIGRTVLHVAEIDSTNRAMILLGQSGAEHGTVLVADHQTRGRGKGSRAWFSRPGGSLCVSVLIRTGRGFQDAPQLALLGAVALWEAVADQTRIAAGIKWPNDLLVDGRKICGILAEAHSDPAGDLDFVVLGFGLNVAIEQRDFPDELRDSAISLSTLAGAAVDPTGLLNSFLDSLKVWLPLWESVGVSAFASTWTRHAEHLGQIVRITDGDEPITARLLGLADDGALRILDETGSIRLVHSGEIATGISVGRGPDQISMKHTGVLS</sequence>
<comment type="catalytic activity">
    <reaction evidence="4">
        <text>biotin + L-lysyl-[protein] + ATP = N(6)-biotinyl-L-lysyl-[protein] + AMP + diphosphate + H(+)</text>
        <dbReference type="Rhea" id="RHEA:11756"/>
        <dbReference type="Rhea" id="RHEA-COMP:9752"/>
        <dbReference type="Rhea" id="RHEA-COMP:10505"/>
        <dbReference type="ChEBI" id="CHEBI:15378"/>
        <dbReference type="ChEBI" id="CHEBI:29969"/>
        <dbReference type="ChEBI" id="CHEBI:30616"/>
        <dbReference type="ChEBI" id="CHEBI:33019"/>
        <dbReference type="ChEBI" id="CHEBI:57586"/>
        <dbReference type="ChEBI" id="CHEBI:83144"/>
        <dbReference type="ChEBI" id="CHEBI:456215"/>
        <dbReference type="EC" id="6.3.4.15"/>
    </reaction>
</comment>
<name>Q21AG6_RHOPB</name>
<dbReference type="Pfam" id="PF02237">
    <property type="entry name" value="BPL_C"/>
    <property type="match status" value="1"/>
</dbReference>
<evidence type="ECO:0000259" key="5">
    <source>
        <dbReference type="PROSITE" id="PS51733"/>
    </source>
</evidence>
<feature type="domain" description="BPL/LPL catalytic" evidence="5">
    <location>
        <begin position="22"/>
        <end position="204"/>
    </location>
</feature>
<protein>
    <recommendedName>
        <fullName evidence="3">biotin--[biotin carboxyl-carrier protein] ligase</fullName>
        <ecNumber evidence="3">6.3.4.15</ecNumber>
    </recommendedName>
</protein>
<dbReference type="SUPFAM" id="SSF55681">
    <property type="entry name" value="Class II aaRS and biotin synthetases"/>
    <property type="match status" value="1"/>
</dbReference>
<dbReference type="NCBIfam" id="TIGR00121">
    <property type="entry name" value="birA_ligase"/>
    <property type="match status" value="1"/>
</dbReference>
<dbReference type="HOGENOM" id="CLU_051096_5_2_5"/>
<accession>Q21AG6</accession>
<dbReference type="InterPro" id="IPR045864">
    <property type="entry name" value="aa-tRNA-synth_II/BPL/LPL"/>
</dbReference>
<evidence type="ECO:0000256" key="2">
    <source>
        <dbReference type="ARBA" id="ARBA00023267"/>
    </source>
</evidence>
<dbReference type="EC" id="6.3.4.15" evidence="3"/>
<evidence type="ECO:0000256" key="4">
    <source>
        <dbReference type="ARBA" id="ARBA00047846"/>
    </source>
</evidence>